<name>A0A915III9_ROMCU</name>
<reference evidence="2" key="1">
    <citation type="submission" date="2022-11" db="UniProtKB">
        <authorList>
            <consortium name="WormBaseParasite"/>
        </authorList>
    </citation>
    <scope>IDENTIFICATION</scope>
</reference>
<dbReference type="Proteomes" id="UP000887565">
    <property type="component" value="Unplaced"/>
</dbReference>
<dbReference type="WBParaSite" id="nRc.2.0.1.t13881-RA">
    <property type="protein sequence ID" value="nRc.2.0.1.t13881-RA"/>
    <property type="gene ID" value="nRc.2.0.1.g13881"/>
</dbReference>
<protein>
    <submittedName>
        <fullName evidence="2">Uncharacterized protein</fullName>
    </submittedName>
</protein>
<evidence type="ECO:0000313" key="2">
    <source>
        <dbReference type="WBParaSite" id="nRc.2.0.1.t13881-RA"/>
    </source>
</evidence>
<dbReference type="AlphaFoldDB" id="A0A915III9"/>
<evidence type="ECO:0000313" key="1">
    <source>
        <dbReference type="Proteomes" id="UP000887565"/>
    </source>
</evidence>
<keyword evidence="1" id="KW-1185">Reference proteome</keyword>
<sequence>MEYEKGQNYYHLINNIFFWMQCENFKTRPQKFQDASQKDIGQVILQDYENLKANRTIWRNSKR</sequence>
<accession>A0A915III9</accession>
<proteinExistence type="predicted"/>
<organism evidence="1 2">
    <name type="scientific">Romanomermis culicivorax</name>
    <name type="common">Nematode worm</name>
    <dbReference type="NCBI Taxonomy" id="13658"/>
    <lineage>
        <taxon>Eukaryota</taxon>
        <taxon>Metazoa</taxon>
        <taxon>Ecdysozoa</taxon>
        <taxon>Nematoda</taxon>
        <taxon>Enoplea</taxon>
        <taxon>Dorylaimia</taxon>
        <taxon>Mermithida</taxon>
        <taxon>Mermithoidea</taxon>
        <taxon>Mermithidae</taxon>
        <taxon>Romanomermis</taxon>
    </lineage>
</organism>